<protein>
    <recommendedName>
        <fullName evidence="3">Secreted protein</fullName>
    </recommendedName>
</protein>
<reference evidence="2" key="1">
    <citation type="submission" date="2019-12" db="EMBL/GenBank/DDBJ databases">
        <title>An insight into the sialome of adult female Ixodes ricinus ticks feeding for 6 days.</title>
        <authorList>
            <person name="Perner J."/>
            <person name="Ribeiro J.M.C."/>
        </authorList>
    </citation>
    <scope>NUCLEOTIDE SEQUENCE</scope>
    <source>
        <strain evidence="2">Semi-engorged</strain>
        <tissue evidence="2">Salivary glands</tissue>
    </source>
</reference>
<organism evidence="2">
    <name type="scientific">Ixodes ricinus</name>
    <name type="common">Common tick</name>
    <name type="synonym">Acarus ricinus</name>
    <dbReference type="NCBI Taxonomy" id="34613"/>
    <lineage>
        <taxon>Eukaryota</taxon>
        <taxon>Metazoa</taxon>
        <taxon>Ecdysozoa</taxon>
        <taxon>Arthropoda</taxon>
        <taxon>Chelicerata</taxon>
        <taxon>Arachnida</taxon>
        <taxon>Acari</taxon>
        <taxon>Parasitiformes</taxon>
        <taxon>Ixodida</taxon>
        <taxon>Ixodoidea</taxon>
        <taxon>Ixodidae</taxon>
        <taxon>Ixodinae</taxon>
        <taxon>Ixodes</taxon>
    </lineage>
</organism>
<feature type="chain" id="PRO_5025351349" description="Secreted protein" evidence="1">
    <location>
        <begin position="29"/>
        <end position="141"/>
    </location>
</feature>
<evidence type="ECO:0008006" key="3">
    <source>
        <dbReference type="Google" id="ProtNLM"/>
    </source>
</evidence>
<dbReference type="AlphaFoldDB" id="A0A6B0UTI7"/>
<evidence type="ECO:0000256" key="1">
    <source>
        <dbReference type="SAM" id="SignalP"/>
    </source>
</evidence>
<name>A0A6B0UTI7_IXORI</name>
<evidence type="ECO:0000313" key="2">
    <source>
        <dbReference type="EMBL" id="MXU93110.1"/>
    </source>
</evidence>
<accession>A0A6B0UTI7</accession>
<keyword evidence="1" id="KW-0732">Signal</keyword>
<proteinExistence type="predicted"/>
<sequence length="141" mass="15632">MPSVESYNRHHRFVSQIWLTFGLELVQAAVTKTTVECPLPCCAWREGKTRLVQKKKCRRKHPSGTMGSARATPLTLAAHWLGRNSRCGNDMRACTTASSALTPVVIYVTSPHTKGHTQERSLSAALSARERLLKSVLYGII</sequence>
<dbReference type="EMBL" id="GIFC01011027">
    <property type="protein sequence ID" value="MXU93110.1"/>
    <property type="molecule type" value="Transcribed_RNA"/>
</dbReference>
<feature type="signal peptide" evidence="1">
    <location>
        <begin position="1"/>
        <end position="28"/>
    </location>
</feature>